<feature type="binding site" evidence="6">
    <location>
        <position position="105"/>
    </location>
    <ligand>
        <name>a divalent metal cation</name>
        <dbReference type="ChEBI" id="CHEBI:60240"/>
        <label>2</label>
        <note>catalytic</note>
    </ligand>
</feature>
<feature type="binding site" evidence="6">
    <location>
        <position position="168"/>
    </location>
    <ligand>
        <name>a divalent metal cation</name>
        <dbReference type="ChEBI" id="CHEBI:60240"/>
        <label>2</label>
        <note>catalytic</note>
    </ligand>
</feature>
<feature type="domain" description="Peptidase M24" evidence="8">
    <location>
        <begin position="11"/>
        <end position="238"/>
    </location>
</feature>
<accession>A0A4P9C8A3</accession>
<dbReference type="EMBL" id="CP029487">
    <property type="protein sequence ID" value="QCT71717.1"/>
    <property type="molecule type" value="Genomic_DNA"/>
</dbReference>
<comment type="subunit">
    <text evidence="6">Monomer.</text>
</comment>
<feature type="binding site" evidence="6">
    <location>
        <position position="201"/>
    </location>
    <ligand>
        <name>a divalent metal cation</name>
        <dbReference type="ChEBI" id="CHEBI:60240"/>
        <label>2</label>
        <note>catalytic</note>
    </ligand>
</feature>
<feature type="binding site" evidence="6">
    <location>
        <position position="105"/>
    </location>
    <ligand>
        <name>a divalent metal cation</name>
        <dbReference type="ChEBI" id="CHEBI:60240"/>
        <label>1</label>
    </ligand>
</feature>
<keyword evidence="10" id="KW-1185">Reference proteome</keyword>
<dbReference type="Proteomes" id="UP000218387">
    <property type="component" value="Chromosome"/>
</dbReference>
<dbReference type="RefSeq" id="WP_074618088.1">
    <property type="nucleotide sequence ID" value="NZ_CABJDW020000001.1"/>
</dbReference>
<dbReference type="Pfam" id="PF00557">
    <property type="entry name" value="Peptidase_M24"/>
    <property type="match status" value="1"/>
</dbReference>
<evidence type="ECO:0000256" key="6">
    <source>
        <dbReference type="HAMAP-Rule" id="MF_01974"/>
    </source>
</evidence>
<dbReference type="GO" id="GO:0004239">
    <property type="term" value="F:initiator methionyl aminopeptidase activity"/>
    <property type="evidence" value="ECO:0007669"/>
    <property type="project" value="UniProtKB-UniRule"/>
</dbReference>
<dbReference type="PANTHER" id="PTHR43330">
    <property type="entry name" value="METHIONINE AMINOPEPTIDASE"/>
    <property type="match status" value="1"/>
</dbReference>
<keyword evidence="5 6" id="KW-0378">Hydrolase</keyword>
<evidence type="ECO:0000256" key="4">
    <source>
        <dbReference type="ARBA" id="ARBA00022723"/>
    </source>
</evidence>
<dbReference type="PANTHER" id="PTHR43330:SF27">
    <property type="entry name" value="METHIONINE AMINOPEPTIDASE"/>
    <property type="match status" value="1"/>
</dbReference>
<dbReference type="InterPro" id="IPR001714">
    <property type="entry name" value="Pept_M24_MAP"/>
</dbReference>
<dbReference type="GO" id="GO:0005829">
    <property type="term" value="C:cytosol"/>
    <property type="evidence" value="ECO:0007669"/>
    <property type="project" value="TreeGrafter"/>
</dbReference>
<keyword evidence="4 6" id="KW-0479">Metal-binding</keyword>
<dbReference type="AlphaFoldDB" id="A0A4P9C8A3"/>
<dbReference type="EC" id="3.4.11.18" evidence="6 7"/>
<dbReference type="HAMAP" id="MF_01974">
    <property type="entry name" value="MetAP_1"/>
    <property type="match status" value="1"/>
</dbReference>
<dbReference type="CDD" id="cd01086">
    <property type="entry name" value="MetAP1"/>
    <property type="match status" value="1"/>
</dbReference>
<feature type="binding site" evidence="6">
    <location>
        <position position="77"/>
    </location>
    <ligand>
        <name>substrate</name>
    </ligand>
</feature>
<dbReference type="PROSITE" id="PS00680">
    <property type="entry name" value="MAP_1"/>
    <property type="match status" value="1"/>
</dbReference>
<sequence>MITIKSQNEVEAMRRAGRIVAECHELIQSKIKPGMTTLDLDRIAEKFIREQGAYPTFLGYQGFPNSICASVNDEVVHGIPGNRKLKEGDIIAVDLGATLDGYVGDAARTHAVGKISEEAQRLIDVTRESFFKGIEYAREGYRLSDISHAIQEVVEANGFSVVRDYVGHGIGREMHEDPPIPNYGKPGHGPRLRQGMCLAIEPMVDAGTYNVKLLANDWTVVTADGSLSAHYENTIYITGKEAPEILTML</sequence>
<evidence type="ECO:0000259" key="8">
    <source>
        <dbReference type="Pfam" id="PF00557"/>
    </source>
</evidence>
<dbReference type="GO" id="GO:0006508">
    <property type="term" value="P:proteolysis"/>
    <property type="evidence" value="ECO:0007669"/>
    <property type="project" value="UniProtKB-KW"/>
</dbReference>
<dbReference type="InterPro" id="IPR000994">
    <property type="entry name" value="Pept_M24"/>
</dbReference>
<evidence type="ECO:0000313" key="9">
    <source>
        <dbReference type="EMBL" id="QCT71717.1"/>
    </source>
</evidence>
<evidence type="ECO:0000256" key="1">
    <source>
        <dbReference type="ARBA" id="ARBA00002521"/>
    </source>
</evidence>
<proteinExistence type="inferred from homology"/>
<dbReference type="KEGG" id="emt:CPZ25_010395"/>
<name>A0A4P9C8A3_EUBML</name>
<keyword evidence="3 6" id="KW-0645">Protease</keyword>
<evidence type="ECO:0000256" key="5">
    <source>
        <dbReference type="ARBA" id="ARBA00022801"/>
    </source>
</evidence>
<dbReference type="InterPro" id="IPR036005">
    <property type="entry name" value="Creatinase/aminopeptidase-like"/>
</dbReference>
<comment type="catalytic activity">
    <reaction evidence="6 7">
        <text>Release of N-terminal amino acids, preferentially methionine, from peptides and arylamides.</text>
        <dbReference type="EC" id="3.4.11.18"/>
    </reaction>
</comment>
<dbReference type="Gene3D" id="3.90.230.10">
    <property type="entry name" value="Creatinase/methionine aminopeptidase superfamily"/>
    <property type="match status" value="1"/>
</dbReference>
<feature type="binding site" evidence="6">
    <location>
        <position position="232"/>
    </location>
    <ligand>
        <name>a divalent metal cation</name>
        <dbReference type="ChEBI" id="CHEBI:60240"/>
        <label>2</label>
        <note>catalytic</note>
    </ligand>
</feature>
<reference evidence="9 10" key="1">
    <citation type="submission" date="2018-05" db="EMBL/GenBank/DDBJ databases">
        <title>Genome comparison of Eubacterium sp.</title>
        <authorList>
            <person name="Feng Y."/>
            <person name="Sanchez-Andrea I."/>
            <person name="Stams A.J.M."/>
            <person name="De Vos W.M."/>
        </authorList>
    </citation>
    <scope>NUCLEOTIDE SEQUENCE [LARGE SCALE GENOMIC DNA]</scope>
    <source>
        <strain evidence="9 10">YI</strain>
    </source>
</reference>
<feature type="binding site" evidence="6">
    <location>
        <position position="232"/>
    </location>
    <ligand>
        <name>a divalent metal cation</name>
        <dbReference type="ChEBI" id="CHEBI:60240"/>
        <label>1</label>
    </ligand>
</feature>
<comment type="function">
    <text evidence="1 6">Removes the N-terminal methionine from nascent proteins. The N-terminal methionine is often cleaved when the second residue in the primary sequence is small and uncharged (Met-Ala-, Cys, Gly, Pro, Ser, Thr, or Val). Requires deformylation of the N(alpha)-formylated initiator methionine before it can be hydrolyzed.</text>
</comment>
<dbReference type="NCBIfam" id="TIGR00500">
    <property type="entry name" value="met_pdase_I"/>
    <property type="match status" value="1"/>
</dbReference>
<dbReference type="GO" id="GO:0046872">
    <property type="term" value="F:metal ion binding"/>
    <property type="evidence" value="ECO:0007669"/>
    <property type="project" value="UniProtKB-UniRule"/>
</dbReference>
<dbReference type="PRINTS" id="PR00599">
    <property type="entry name" value="MAPEPTIDASE"/>
</dbReference>
<protein>
    <recommendedName>
        <fullName evidence="6 7">Methionine aminopeptidase</fullName>
        <shortName evidence="6">MAP</shortName>
        <shortName evidence="6">MetAP</shortName>
        <ecNumber evidence="6 7">3.4.11.18</ecNumber>
    </recommendedName>
    <alternativeName>
        <fullName evidence="6">Peptidase M</fullName>
    </alternativeName>
</protein>
<comment type="similarity">
    <text evidence="6">Belongs to the peptidase M24A family. Methionine aminopeptidase type 1 subfamily.</text>
</comment>
<evidence type="ECO:0000256" key="2">
    <source>
        <dbReference type="ARBA" id="ARBA00022438"/>
    </source>
</evidence>
<feature type="binding site" evidence="6">
    <location>
        <position position="175"/>
    </location>
    <ligand>
        <name>substrate</name>
    </ligand>
</feature>
<keyword evidence="2 6" id="KW-0031">Aminopeptidase</keyword>
<evidence type="ECO:0000313" key="10">
    <source>
        <dbReference type="Proteomes" id="UP000218387"/>
    </source>
</evidence>
<evidence type="ECO:0000256" key="3">
    <source>
        <dbReference type="ARBA" id="ARBA00022670"/>
    </source>
</evidence>
<organism evidence="9 10">
    <name type="scientific">Eubacterium maltosivorans</name>
    <dbReference type="NCBI Taxonomy" id="2041044"/>
    <lineage>
        <taxon>Bacteria</taxon>
        <taxon>Bacillati</taxon>
        <taxon>Bacillota</taxon>
        <taxon>Clostridia</taxon>
        <taxon>Eubacteriales</taxon>
        <taxon>Eubacteriaceae</taxon>
        <taxon>Eubacterium</taxon>
    </lineage>
</organism>
<dbReference type="SUPFAM" id="SSF55920">
    <property type="entry name" value="Creatinase/aminopeptidase"/>
    <property type="match status" value="1"/>
</dbReference>
<dbReference type="GO" id="GO:0070006">
    <property type="term" value="F:metalloaminopeptidase activity"/>
    <property type="evidence" value="ECO:0007669"/>
    <property type="project" value="UniProtKB-UniRule"/>
</dbReference>
<feature type="binding site" evidence="6">
    <location>
        <position position="94"/>
    </location>
    <ligand>
        <name>a divalent metal cation</name>
        <dbReference type="ChEBI" id="CHEBI:60240"/>
        <label>1</label>
    </ligand>
</feature>
<comment type="cofactor">
    <cofactor evidence="6">
        <name>Co(2+)</name>
        <dbReference type="ChEBI" id="CHEBI:48828"/>
    </cofactor>
    <cofactor evidence="6">
        <name>Zn(2+)</name>
        <dbReference type="ChEBI" id="CHEBI:29105"/>
    </cofactor>
    <cofactor evidence="6">
        <name>Mn(2+)</name>
        <dbReference type="ChEBI" id="CHEBI:29035"/>
    </cofactor>
    <cofactor evidence="6">
        <name>Fe(2+)</name>
        <dbReference type="ChEBI" id="CHEBI:29033"/>
    </cofactor>
    <text evidence="6">Binds 2 divalent metal cations per subunit. Has a high-affinity and a low affinity metal-binding site. The true nature of the physiological cofactor is under debate. The enzyme is active with cobalt, zinc, manganese or divalent iron ions. Most likely, methionine aminopeptidases function as mononuclear Fe(2+)-metalloproteases under physiological conditions, and the catalytically relevant metal-binding site has been assigned to the histidine-containing high-affinity site.</text>
</comment>
<dbReference type="InterPro" id="IPR002467">
    <property type="entry name" value="Pept_M24A_MAP1"/>
</dbReference>
<gene>
    <name evidence="6 9" type="primary">map</name>
    <name evidence="9" type="ORF">CPZ25_010395</name>
</gene>
<evidence type="ECO:0000256" key="7">
    <source>
        <dbReference type="RuleBase" id="RU003653"/>
    </source>
</evidence>